<feature type="compositionally biased region" description="Low complexity" evidence="1">
    <location>
        <begin position="106"/>
        <end position="125"/>
    </location>
</feature>
<feature type="signal peptide" evidence="2">
    <location>
        <begin position="1"/>
        <end position="34"/>
    </location>
</feature>
<feature type="region of interest" description="Disordered" evidence="1">
    <location>
        <begin position="29"/>
        <end position="254"/>
    </location>
</feature>
<dbReference type="EMBL" id="JAWLKH010000003">
    <property type="protein sequence ID" value="MDV6311259.1"/>
    <property type="molecule type" value="Genomic_DNA"/>
</dbReference>
<dbReference type="Proteomes" id="UP001185922">
    <property type="component" value="Unassembled WGS sequence"/>
</dbReference>
<proteinExistence type="predicted"/>
<evidence type="ECO:0000313" key="3">
    <source>
        <dbReference type="EMBL" id="MDV6306530.1"/>
    </source>
</evidence>
<dbReference type="SUPFAM" id="SSF82171">
    <property type="entry name" value="DPP6 N-terminal domain-like"/>
    <property type="match status" value="2"/>
</dbReference>
<organism evidence="4 6">
    <name type="scientific">Gordonia amicalis</name>
    <dbReference type="NCBI Taxonomy" id="89053"/>
    <lineage>
        <taxon>Bacteria</taxon>
        <taxon>Bacillati</taxon>
        <taxon>Actinomycetota</taxon>
        <taxon>Actinomycetes</taxon>
        <taxon>Mycobacteriales</taxon>
        <taxon>Gordoniaceae</taxon>
        <taxon>Gordonia</taxon>
    </lineage>
</organism>
<evidence type="ECO:0000256" key="2">
    <source>
        <dbReference type="SAM" id="SignalP"/>
    </source>
</evidence>
<evidence type="ECO:0000313" key="6">
    <source>
        <dbReference type="Proteomes" id="UP001185922"/>
    </source>
</evidence>
<dbReference type="GeneID" id="77174171"/>
<dbReference type="AlphaFoldDB" id="A0AAE4R125"/>
<sequence length="1113" mass="112145">MTMTTARPRRVRVLAVAAAVGLALCFGGQAPATAEPSDSGGGSHSVDAPGSGGDSSSGGESGSGDSAGSASGGSGAGGGGDSTGSGSGGTRSGGDSSSGDSGGGSADSTPDPGSSTDSDAGDSPAEPSSSLSENDVVPVDPTPPSETEGSSAGEPSAPPAVEVTEPDPEPSSDPAPNTAVADVDVDIHRNPVPDQPDDADRDGADGTPPPGAERRPGDSPLAARSAGATGSQFDRRVSPSGDPPPWAPMLKTSTPPVAVAPQPYKTGAFGLLTFLGIHILGGGSTGAVSPAPWTLLWWIRRFGTPGPVATAESPLTPYTTGLVTTDPDQFLGSAEGSGTNSPVPQSALVGGLVFGSALLTRKRMAAAVTVTANDPASTIPVPRHTHAKTVAAPAPSGVLHGSLRFTDPDGNPIPTTLHGVTRTSDQTFLTASGSVLAYDASTGTYTYTPGLPARVAAAAPDAPESARFDSVVITAADGRGGTTPITVALPITSPYTLGQVTVPGCQIDDVVIGHDDAAFVTTRRGDGCTQVSVVRPKTMTVATVPIAGSPVEPNRGVVLGPDGRAHQLTELAEIADETLRTSVRVTRVDPSGAASTTRPILGQPADHLLFDGAGVGYLLTTWSDDDGRAYTYLTALDHDGTAFTFPRIPGAGSRLFLSSSGKVFVSTSDADGTSLYEAGLAGLSPIGPVFDGEGGDIWARRGDTLYFVRHHGDHVGRPVATLAIRDLGGSMTTVWEIPGLVSSVVPTDAAVYVVSRSPESVHVTAVRSEGQISTVDLAGTDDGGAVAGPGDHLFLALTDPSTGMSTVVGISPDGVAKMVASGIGQASVRAGESGAVLLTATTTTPAGEDTTTVTLIRGDGIVDDGYVVHGTPVSVHFDRTGAAHIPMLATDPVSGAPLISLAVIRPDATTVVSPPVFGEPAGTPAIAHDGRTYLPLTRFCPQTRRPTTTLVVFHTDGSVVEAGEFHGHSTHGPVISPDGDVILLTHDAGTTTIRPIRTTAHNSHSVENPAPALVFELRPTISAINPKTGAVSGSVAETTGQTCALRYLTTDSQVILDSGSGTFVFTPTSAQRHWTTGSASHDFAVLVSDASGSSTVISVSVPIMPATTLDPLD</sequence>
<evidence type="ECO:0000256" key="1">
    <source>
        <dbReference type="SAM" id="MobiDB-lite"/>
    </source>
</evidence>
<evidence type="ECO:0000313" key="5">
    <source>
        <dbReference type="Proteomes" id="UP001185779"/>
    </source>
</evidence>
<name>A0AAE4R125_9ACTN</name>
<accession>A0AAE4R125</accession>
<keyword evidence="2" id="KW-0732">Signal</keyword>
<feature type="chain" id="PRO_5042095898" evidence="2">
    <location>
        <begin position="35"/>
        <end position="1113"/>
    </location>
</feature>
<protein>
    <submittedName>
        <fullName evidence="4">Uncharacterized protein</fullName>
    </submittedName>
</protein>
<dbReference type="EMBL" id="JAWLKI010000003">
    <property type="protein sequence ID" value="MDV6306530.1"/>
    <property type="molecule type" value="Genomic_DNA"/>
</dbReference>
<reference evidence="4 5" key="1">
    <citation type="submission" date="2023-10" db="EMBL/GenBank/DDBJ databases">
        <title>Development of a sustainable strategy for remediation of hydrocarbon-contaminated territories based on the waste exchange concept.</title>
        <authorList>
            <person name="Krivoruchko A."/>
        </authorList>
    </citation>
    <scope>NUCLEOTIDE SEQUENCE</scope>
    <source>
        <strain evidence="3 5">IEGM 1266</strain>
        <strain evidence="4">IEGM 1279</strain>
    </source>
</reference>
<comment type="caution">
    <text evidence="4">The sequence shown here is derived from an EMBL/GenBank/DDBJ whole genome shotgun (WGS) entry which is preliminary data.</text>
</comment>
<keyword evidence="5" id="KW-1185">Reference proteome</keyword>
<feature type="compositionally biased region" description="Gly residues" evidence="1">
    <location>
        <begin position="70"/>
        <end position="92"/>
    </location>
</feature>
<gene>
    <name evidence="3" type="ORF">R3P94_04090</name>
    <name evidence="4" type="ORF">R3Q15_05010</name>
</gene>
<evidence type="ECO:0000313" key="4">
    <source>
        <dbReference type="EMBL" id="MDV6311259.1"/>
    </source>
</evidence>
<feature type="compositionally biased region" description="Gly residues" evidence="1">
    <location>
        <begin position="50"/>
        <end position="62"/>
    </location>
</feature>
<dbReference type="Proteomes" id="UP001185779">
    <property type="component" value="Unassembled WGS sequence"/>
</dbReference>
<dbReference type="RefSeq" id="WP_096275002.1">
    <property type="nucleotide sequence ID" value="NZ_CP091855.1"/>
</dbReference>